<proteinExistence type="predicted"/>
<organism evidence="2 3">
    <name type="scientific">Carboxylicivirga marina</name>
    <dbReference type="NCBI Taxonomy" id="2800988"/>
    <lineage>
        <taxon>Bacteria</taxon>
        <taxon>Pseudomonadati</taxon>
        <taxon>Bacteroidota</taxon>
        <taxon>Bacteroidia</taxon>
        <taxon>Marinilabiliales</taxon>
        <taxon>Marinilabiliaceae</taxon>
        <taxon>Carboxylicivirga</taxon>
    </lineage>
</organism>
<feature type="domain" description="2Fe-2S ferredoxin-type" evidence="1">
    <location>
        <begin position="1"/>
        <end position="77"/>
    </location>
</feature>
<keyword evidence="3" id="KW-1185">Reference proteome</keyword>
<dbReference type="CDD" id="cd00207">
    <property type="entry name" value="fer2"/>
    <property type="match status" value="1"/>
</dbReference>
<dbReference type="PROSITE" id="PS51085">
    <property type="entry name" value="2FE2S_FER_2"/>
    <property type="match status" value="1"/>
</dbReference>
<dbReference type="SUPFAM" id="SSF54292">
    <property type="entry name" value="2Fe-2S ferredoxin-like"/>
    <property type="match status" value="1"/>
</dbReference>
<accession>A0ABS1HHF5</accession>
<evidence type="ECO:0000313" key="3">
    <source>
        <dbReference type="Proteomes" id="UP000605676"/>
    </source>
</evidence>
<dbReference type="Gene3D" id="3.10.20.740">
    <property type="match status" value="1"/>
</dbReference>
<dbReference type="SUPFAM" id="SSF54862">
    <property type="entry name" value="4Fe-4S ferredoxins"/>
    <property type="match status" value="1"/>
</dbReference>
<dbReference type="Gene3D" id="3.30.70.20">
    <property type="match status" value="1"/>
</dbReference>
<dbReference type="InterPro" id="IPR036010">
    <property type="entry name" value="2Fe-2S_ferredoxin-like_sf"/>
</dbReference>
<reference evidence="2 3" key="1">
    <citation type="submission" date="2021-01" db="EMBL/GenBank/DDBJ databases">
        <title>Carboxyliciviraga sp.nov., isolated from coastal sediments.</title>
        <authorList>
            <person name="Lu D."/>
            <person name="Zhang T."/>
        </authorList>
    </citation>
    <scope>NUCLEOTIDE SEQUENCE [LARGE SCALE GENOMIC DNA]</scope>
    <source>
        <strain evidence="2 3">N1Y132</strain>
    </source>
</reference>
<dbReference type="InterPro" id="IPR001041">
    <property type="entry name" value="2Fe-2S_ferredoxin-type"/>
</dbReference>
<dbReference type="Pfam" id="PF13510">
    <property type="entry name" value="Fer2_4"/>
    <property type="match status" value="1"/>
</dbReference>
<evidence type="ECO:0000259" key="1">
    <source>
        <dbReference type="PROSITE" id="PS51085"/>
    </source>
</evidence>
<dbReference type="Proteomes" id="UP000605676">
    <property type="component" value="Unassembled WGS sequence"/>
</dbReference>
<protein>
    <submittedName>
        <fullName evidence="2">(2Fe-2S)-binding protein</fullName>
    </submittedName>
</protein>
<dbReference type="RefSeq" id="WP_200464349.1">
    <property type="nucleotide sequence ID" value="NZ_JAENRR010000012.1"/>
</dbReference>
<name>A0ABS1HHF5_9BACT</name>
<dbReference type="Pfam" id="PF14691">
    <property type="entry name" value="Fer4_20"/>
    <property type="match status" value="1"/>
</dbReference>
<evidence type="ECO:0000313" key="2">
    <source>
        <dbReference type="EMBL" id="MBK3517120.1"/>
    </source>
</evidence>
<sequence>MQIEINNIQVKIEDGETIIEACRRIGLDIPSLCWSKNAVHKSSCMVCAVRNLTNGQIIPSCTTLPTEGMHIDTESDEVKGVRKMSLDLLLSDHRADCEAPCSLVCPEGLDVEAMLNSYDKDNLEDALGLIKHAFQLPVLACDTCKAPCEKACRRRNVDTAVSIRQIIKEITEMFDASEVKEVENAVIEKKMFQSKLGRFTDGEKQRLKETVSSKSSCLHCACDGRSGCSLRQYAGDYQIKRPRYNMGSAMPVMTKENIKGQLWFEQAKCIRCGLCVYNSNNGFTFKDRGFGMEVILPEENKSNVPEGIESLCPTGALYLNVD</sequence>
<comment type="caution">
    <text evidence="2">The sequence shown here is derived from an EMBL/GenBank/DDBJ whole genome shotgun (WGS) entry which is preliminary data.</text>
</comment>
<gene>
    <name evidence="2" type="ORF">JIV24_07175</name>
</gene>
<dbReference type="EMBL" id="JAENRR010000012">
    <property type="protein sequence ID" value="MBK3517120.1"/>
    <property type="molecule type" value="Genomic_DNA"/>
</dbReference>
<dbReference type="InterPro" id="IPR028261">
    <property type="entry name" value="DPD_II"/>
</dbReference>
<dbReference type="SUPFAM" id="SSF46548">
    <property type="entry name" value="alpha-helical ferredoxin"/>
    <property type="match status" value="1"/>
</dbReference>